<evidence type="ECO:0000313" key="1">
    <source>
        <dbReference type="EMBL" id="WAI47012.1"/>
    </source>
</evidence>
<dbReference type="RefSeq" id="WP_254476442.1">
    <property type="nucleotide sequence ID" value="NZ_CP113432.1"/>
</dbReference>
<keyword evidence="2" id="KW-1185">Reference proteome</keyword>
<reference evidence="1" key="1">
    <citation type="submission" date="2022-11" db="EMBL/GenBank/DDBJ databases">
        <title>Pseudomonas triclosanedens sp. nov., a triclosan degrader isolated from activated sludge.</title>
        <authorList>
            <person name="Yin Y."/>
            <person name="Lu Z."/>
        </authorList>
    </citation>
    <scope>NUCLEOTIDE SEQUENCE</scope>
    <source>
        <strain evidence="1">ZM23</strain>
    </source>
</reference>
<gene>
    <name evidence="1" type="ORF">OU419_14605</name>
</gene>
<evidence type="ECO:0000313" key="2">
    <source>
        <dbReference type="Proteomes" id="UP001163624"/>
    </source>
</evidence>
<protein>
    <recommendedName>
        <fullName evidence="3">Tetratricopeptide repeat protein</fullName>
    </recommendedName>
</protein>
<dbReference type="Proteomes" id="UP001163624">
    <property type="component" value="Chromosome"/>
</dbReference>
<accession>A0ABY6ZQ31</accession>
<proteinExistence type="predicted"/>
<dbReference type="EMBL" id="CP113432">
    <property type="protein sequence ID" value="WAI47012.1"/>
    <property type="molecule type" value="Genomic_DNA"/>
</dbReference>
<evidence type="ECO:0008006" key="3">
    <source>
        <dbReference type="Google" id="ProtNLM"/>
    </source>
</evidence>
<organism evidence="1 2">
    <name type="scientific">Pseudomonas triclosanedens</name>
    <dbReference type="NCBI Taxonomy" id="2961893"/>
    <lineage>
        <taxon>Bacteria</taxon>
        <taxon>Pseudomonadati</taxon>
        <taxon>Pseudomonadota</taxon>
        <taxon>Gammaproteobacteria</taxon>
        <taxon>Pseudomonadales</taxon>
        <taxon>Pseudomonadaceae</taxon>
        <taxon>Pseudomonas</taxon>
    </lineage>
</organism>
<sequence length="289" mass="31280">MKTLILCIEPKEKSSQPCQGSSIKSNCNFSFGFSVSNVLARLLWVCIASFSTASAQADTLDLVRQTHQQLLGGEMAAAKATFKKVPRSDRSLPPVIFEQALLDDAEGHHLQARQQYDRLKTGPLASSAEVPSAVNLAAIGRFRDAGEAFKKLSTSQDSYVAGYAELWQLWLTARIHNGSSAIHRAKLAEAACRVHAASPQQQAIAQLYAGNGSVDAVFAAIDSMSFADPLQMRSARTEAAFFAGGYLQYVLKDYAAAKRIYDKELSQPSASIERPLLKQSLAGLSIVSH</sequence>
<name>A0ABY6ZQ31_9PSED</name>